<protein>
    <submittedName>
        <fullName evidence="3">TraO</fullName>
    </submittedName>
</protein>
<name>Q5I733_DICNO</name>
<dbReference type="Pfam" id="PF18821">
    <property type="entry name" value="LPD7"/>
    <property type="match status" value="1"/>
</dbReference>
<evidence type="ECO:0000313" key="3">
    <source>
        <dbReference type="EMBL" id="AAW31838.1"/>
    </source>
</evidence>
<feature type="domain" description="Large polyvalent protein-associated" evidence="2">
    <location>
        <begin position="107"/>
        <end position="190"/>
    </location>
</feature>
<feature type="compositionally biased region" description="Polar residues" evidence="1">
    <location>
        <begin position="54"/>
        <end position="65"/>
    </location>
</feature>
<feature type="region of interest" description="Disordered" evidence="1">
    <location>
        <begin position="47"/>
        <end position="83"/>
    </location>
</feature>
<feature type="region of interest" description="Disordered" evidence="1">
    <location>
        <begin position="305"/>
        <end position="332"/>
    </location>
</feature>
<feature type="region of interest" description="Disordered" evidence="1">
    <location>
        <begin position="1"/>
        <end position="31"/>
    </location>
</feature>
<proteinExistence type="predicted"/>
<gene>
    <name evidence="3" type="primary">traO</name>
</gene>
<reference evidence="3" key="1">
    <citation type="journal article" date="2009" name="Anaerobe">
        <title>The intD mobile genetic element from Dichelobacter nodosus, the causative agent of ovine footrot, is associated with the benign phenotype.</title>
        <authorList>
            <person name="Tanjung L.R."/>
            <person name="Whittle G."/>
            <person name="Shaw B.E."/>
            <person name="Bloomfield G.A."/>
            <person name="Katz M.E."/>
            <person name="Cheetham B.F."/>
        </authorList>
    </citation>
    <scope>NUCLEOTIDE SEQUENCE</scope>
    <source>
        <strain evidence="3">C305-1</strain>
    </source>
</reference>
<feature type="compositionally biased region" description="Basic and acidic residues" evidence="1">
    <location>
        <begin position="7"/>
        <end position="17"/>
    </location>
</feature>
<dbReference type="InterPro" id="IPR040677">
    <property type="entry name" value="LPD7"/>
</dbReference>
<feature type="compositionally biased region" description="Polar residues" evidence="1">
    <location>
        <begin position="18"/>
        <end position="31"/>
    </location>
</feature>
<evidence type="ECO:0000259" key="2">
    <source>
        <dbReference type="Pfam" id="PF18821"/>
    </source>
</evidence>
<dbReference type="AlphaFoldDB" id="Q5I733"/>
<accession>Q5I733</accession>
<evidence type="ECO:0000256" key="1">
    <source>
        <dbReference type="SAM" id="MobiDB-lite"/>
    </source>
</evidence>
<feature type="compositionally biased region" description="Basic and acidic residues" evidence="1">
    <location>
        <begin position="66"/>
        <end position="83"/>
    </location>
</feature>
<feature type="compositionally biased region" description="Low complexity" evidence="1">
    <location>
        <begin position="308"/>
        <end position="320"/>
    </location>
</feature>
<organism evidence="3">
    <name type="scientific">Dichelobacter nodosus</name>
    <name type="common">Bacteroides nodosus</name>
    <dbReference type="NCBI Taxonomy" id="870"/>
    <lineage>
        <taxon>Bacteria</taxon>
        <taxon>Pseudomonadati</taxon>
        <taxon>Pseudomonadota</taxon>
        <taxon>Gammaproteobacteria</taxon>
        <taxon>Cardiobacteriales</taxon>
        <taxon>Cardiobacteriaceae</taxon>
        <taxon>Dichelobacter</taxon>
    </lineage>
</organism>
<dbReference type="EMBL" id="AY847513">
    <property type="protein sequence ID" value="AAW31838.1"/>
    <property type="molecule type" value="Genomic_DNA"/>
</dbReference>
<sequence>MKNNANDLKEMKEKTQEQENQSATSKTNQTAQFDQIIIEFDSVRSQKKKIQKEPQLTENTILLQQESEKNTKEGERSEQHVRNSKEIELDYTFERFNAHDDYYEVAKKRYSKSEFIFEHKKDKSRITINKDKIICDNTDQNIRSALDIAQDKGWDVIKITGGSKTAKSEMWFQANMRGLETIGYQPTEADKKRLLGAQERIQKEEGKSIAEALDIKPKSPSEEAHAHQPISEVEQFNRTKKEIMAELEKVMPLNEKEYSHLENAVDEQLTILMKKGKPRDIQKFKEDLRNGLPTLRQELNIAAHAEQKQAQSAQKKQQSETLKNRQSKIRER</sequence>